<reference evidence="8" key="1">
    <citation type="submission" date="2016-06" db="EMBL/GenBank/DDBJ databases">
        <authorList>
            <person name="Xu Y."/>
            <person name="Nagy A."/>
            <person name="Yan X."/>
            <person name="Kim S.W."/>
            <person name="Haley B."/>
            <person name="Liu N.T."/>
            <person name="Nou X."/>
        </authorList>
    </citation>
    <scope>NUCLEOTIDE SEQUENCE [LARGE SCALE GENOMIC DNA]</scope>
    <source>
        <strain evidence="8">ATCC 49129</strain>
    </source>
</reference>
<dbReference type="Pfam" id="PF13640">
    <property type="entry name" value="2OG-FeII_Oxy_3"/>
    <property type="match status" value="1"/>
</dbReference>
<keyword evidence="3" id="KW-0847">Vitamin C</keyword>
<dbReference type="Proteomes" id="UP000078572">
    <property type="component" value="Chromosome 1"/>
</dbReference>
<name>A0A191ZZW4_9RALS</name>
<dbReference type="STRING" id="190721.ACS15_3110"/>
<dbReference type="GO" id="GO:0004656">
    <property type="term" value="F:procollagen-proline 4-dioxygenase activity"/>
    <property type="evidence" value="ECO:0007669"/>
    <property type="project" value="TreeGrafter"/>
</dbReference>
<dbReference type="InterPro" id="IPR045054">
    <property type="entry name" value="P4HA-like"/>
</dbReference>
<comment type="cofactor">
    <cofactor evidence="1">
        <name>L-ascorbate</name>
        <dbReference type="ChEBI" id="CHEBI:38290"/>
    </cofactor>
</comment>
<evidence type="ECO:0000256" key="4">
    <source>
        <dbReference type="ARBA" id="ARBA00022964"/>
    </source>
</evidence>
<dbReference type="InterPro" id="IPR006620">
    <property type="entry name" value="Pro_4_hyd_alph"/>
</dbReference>
<evidence type="ECO:0000256" key="2">
    <source>
        <dbReference type="ARBA" id="ARBA00022723"/>
    </source>
</evidence>
<dbReference type="RefSeq" id="WP_064805223.1">
    <property type="nucleotide sequence ID" value="NZ_CP016022.1"/>
</dbReference>
<dbReference type="PANTHER" id="PTHR10869">
    <property type="entry name" value="PROLYL 4-HYDROXYLASE ALPHA SUBUNIT"/>
    <property type="match status" value="1"/>
</dbReference>
<dbReference type="GeneID" id="61527302"/>
<dbReference type="InterPro" id="IPR005123">
    <property type="entry name" value="Oxoglu/Fe-dep_dioxygenase_dom"/>
</dbReference>
<organism evidence="7 8">
    <name type="scientific">Ralstonia insidiosa</name>
    <dbReference type="NCBI Taxonomy" id="190721"/>
    <lineage>
        <taxon>Bacteria</taxon>
        <taxon>Pseudomonadati</taxon>
        <taxon>Pseudomonadota</taxon>
        <taxon>Betaproteobacteria</taxon>
        <taxon>Burkholderiales</taxon>
        <taxon>Burkholderiaceae</taxon>
        <taxon>Ralstonia</taxon>
    </lineage>
</organism>
<dbReference type="EMBL" id="CP016022">
    <property type="protein sequence ID" value="ANJ73674.1"/>
    <property type="molecule type" value="Genomic_DNA"/>
</dbReference>
<dbReference type="AlphaFoldDB" id="A0A191ZZW4"/>
<evidence type="ECO:0000256" key="5">
    <source>
        <dbReference type="ARBA" id="ARBA00023002"/>
    </source>
</evidence>
<keyword evidence="5" id="KW-0560">Oxidoreductase</keyword>
<keyword evidence="8" id="KW-1185">Reference proteome</keyword>
<keyword evidence="2" id="KW-0479">Metal-binding</keyword>
<dbReference type="PANTHER" id="PTHR10869:SF246">
    <property type="entry name" value="TRANSMEMBRANE PROLYL 4-HYDROXYLASE"/>
    <property type="match status" value="1"/>
</dbReference>
<evidence type="ECO:0000256" key="6">
    <source>
        <dbReference type="ARBA" id="ARBA00023004"/>
    </source>
</evidence>
<keyword evidence="4 7" id="KW-0223">Dioxygenase</keyword>
<evidence type="ECO:0000313" key="7">
    <source>
        <dbReference type="EMBL" id="ANJ73674.1"/>
    </source>
</evidence>
<dbReference type="PROSITE" id="PS51471">
    <property type="entry name" value="FE2OG_OXY"/>
    <property type="match status" value="1"/>
</dbReference>
<dbReference type="GO" id="GO:0005506">
    <property type="term" value="F:iron ion binding"/>
    <property type="evidence" value="ECO:0007669"/>
    <property type="project" value="InterPro"/>
</dbReference>
<protein>
    <submittedName>
        <fullName evidence="7">Proline dioxygenase</fullName>
    </submittedName>
</protein>
<dbReference type="InterPro" id="IPR044862">
    <property type="entry name" value="Pro_4_hyd_alph_FE2OG_OXY"/>
</dbReference>
<gene>
    <name evidence="7" type="ORF">A9Y76_14880</name>
</gene>
<evidence type="ECO:0000313" key="8">
    <source>
        <dbReference type="Proteomes" id="UP000078572"/>
    </source>
</evidence>
<dbReference type="Gene3D" id="2.60.120.620">
    <property type="entry name" value="q2cbj1_9rhob like domain"/>
    <property type="match status" value="1"/>
</dbReference>
<keyword evidence="6" id="KW-0408">Iron</keyword>
<evidence type="ECO:0000256" key="3">
    <source>
        <dbReference type="ARBA" id="ARBA00022896"/>
    </source>
</evidence>
<proteinExistence type="predicted"/>
<evidence type="ECO:0000256" key="1">
    <source>
        <dbReference type="ARBA" id="ARBA00001961"/>
    </source>
</evidence>
<dbReference type="OrthoDB" id="269774at2"/>
<dbReference type="GO" id="GO:0031418">
    <property type="term" value="F:L-ascorbic acid binding"/>
    <property type="evidence" value="ECO:0007669"/>
    <property type="project" value="UniProtKB-KW"/>
</dbReference>
<sequence length="294" mass="31940">MSTTQPYATMSDALHDWLQRHVAEGFEADPLVASMVQSGYDRAFARRVVDEALAKRPPAPAVAPVPAPAAQSAQAADGAVENSNAVRTADGDIPILFALETPRIVLFQHFLSDEECDQLIALGQHRLKRSPVVNPETGEENLISARTSEGAMFQVGEHALIAKIEARIAQATGVPVEHGEGFQVLHYQPGGEYQPHFDFFNPGRSGEARQLEVGGQRVATLVIYLNSVQAGGATGFPKLGLEVAPVKGNAVFFVYKRPDGTLDEDTLHAGLPVERGEKWIATKWLRERPYRRGA</sequence>
<accession>A0A191ZZW4</accession>
<dbReference type="SMART" id="SM00702">
    <property type="entry name" value="P4Hc"/>
    <property type="match status" value="1"/>
</dbReference>